<comment type="similarity">
    <text evidence="1">Belongs to the LysR transcriptional regulatory family.</text>
</comment>
<evidence type="ECO:0000256" key="2">
    <source>
        <dbReference type="ARBA" id="ARBA00023015"/>
    </source>
</evidence>
<keyword evidence="3" id="KW-0804">Transcription</keyword>
<protein>
    <submittedName>
        <fullName evidence="5">Regulatory helix-turn-helix LysR family protein</fullName>
    </submittedName>
</protein>
<sequence length="141" mass="15876">MIKWNDIAWLPLNSLRAFAAIHETGSVGAAADSLKVTHVAVSQHLRGLEDRLQRKLFTRSGNRLVMLPEAADLAGRSRHFTIEHVPEIFEGCHRNPLGLVNNDQLDMADVGRLTRICHGISVFLFFTLYKLVRNCKLYLGI</sequence>
<dbReference type="GO" id="GO:0003700">
    <property type="term" value="F:DNA-binding transcription factor activity"/>
    <property type="evidence" value="ECO:0007669"/>
    <property type="project" value="InterPro"/>
</dbReference>
<evidence type="ECO:0000256" key="3">
    <source>
        <dbReference type="ARBA" id="ARBA00023163"/>
    </source>
</evidence>
<dbReference type="AlphaFoldDB" id="A0A2T4Z7E8"/>
<gene>
    <name evidence="5" type="ORF">C8J48_0364</name>
</gene>
<dbReference type="Pfam" id="PF00126">
    <property type="entry name" value="HTH_1"/>
    <property type="match status" value="1"/>
</dbReference>
<name>A0A2T4Z7E8_9BACL</name>
<dbReference type="InterPro" id="IPR036388">
    <property type="entry name" value="WH-like_DNA-bd_sf"/>
</dbReference>
<evidence type="ECO:0000313" key="6">
    <source>
        <dbReference type="Proteomes" id="UP000241639"/>
    </source>
</evidence>
<reference evidence="5 6" key="1">
    <citation type="submission" date="2018-04" db="EMBL/GenBank/DDBJ databases">
        <title>Genomic Encyclopedia of Archaeal and Bacterial Type Strains, Phase II (KMG-II): from individual species to whole genera.</title>
        <authorList>
            <person name="Goeker M."/>
        </authorList>
    </citation>
    <scope>NUCLEOTIDE SEQUENCE [LARGE SCALE GENOMIC DNA]</scope>
    <source>
        <strain evidence="5 6">DSM 45169</strain>
    </source>
</reference>
<comment type="caution">
    <text evidence="5">The sequence shown here is derived from an EMBL/GenBank/DDBJ whole genome shotgun (WGS) entry which is preliminary data.</text>
</comment>
<keyword evidence="2" id="KW-0805">Transcription regulation</keyword>
<dbReference type="GO" id="GO:0000976">
    <property type="term" value="F:transcription cis-regulatory region binding"/>
    <property type="evidence" value="ECO:0007669"/>
    <property type="project" value="TreeGrafter"/>
</dbReference>
<proteinExistence type="inferred from homology"/>
<dbReference type="EMBL" id="PZZP01000001">
    <property type="protein sequence ID" value="PTM57803.1"/>
    <property type="molecule type" value="Genomic_DNA"/>
</dbReference>
<dbReference type="Proteomes" id="UP000241639">
    <property type="component" value="Unassembled WGS sequence"/>
</dbReference>
<dbReference type="PANTHER" id="PTHR30126">
    <property type="entry name" value="HTH-TYPE TRANSCRIPTIONAL REGULATOR"/>
    <property type="match status" value="1"/>
</dbReference>
<accession>A0A2T4Z7E8</accession>
<evidence type="ECO:0000259" key="4">
    <source>
        <dbReference type="PROSITE" id="PS50931"/>
    </source>
</evidence>
<dbReference type="RefSeq" id="WP_211316574.1">
    <property type="nucleotide sequence ID" value="NZ_PZZP01000001.1"/>
</dbReference>
<dbReference type="PANTHER" id="PTHR30126:SF39">
    <property type="entry name" value="HTH-TYPE TRANSCRIPTIONAL REGULATOR CYSL"/>
    <property type="match status" value="1"/>
</dbReference>
<dbReference type="SUPFAM" id="SSF46785">
    <property type="entry name" value="Winged helix' DNA-binding domain"/>
    <property type="match status" value="1"/>
</dbReference>
<feature type="domain" description="HTH lysR-type" evidence="4">
    <location>
        <begin position="10"/>
        <end position="67"/>
    </location>
</feature>
<keyword evidence="6" id="KW-1185">Reference proteome</keyword>
<dbReference type="InterPro" id="IPR000847">
    <property type="entry name" value="LysR_HTH_N"/>
</dbReference>
<organism evidence="5 6">
    <name type="scientific">Desmospora activa DSM 45169</name>
    <dbReference type="NCBI Taxonomy" id="1121389"/>
    <lineage>
        <taxon>Bacteria</taxon>
        <taxon>Bacillati</taxon>
        <taxon>Bacillota</taxon>
        <taxon>Bacilli</taxon>
        <taxon>Bacillales</taxon>
        <taxon>Thermoactinomycetaceae</taxon>
        <taxon>Desmospora</taxon>
    </lineage>
</organism>
<evidence type="ECO:0000313" key="5">
    <source>
        <dbReference type="EMBL" id="PTM57803.1"/>
    </source>
</evidence>
<dbReference type="PROSITE" id="PS50931">
    <property type="entry name" value="HTH_LYSR"/>
    <property type="match status" value="1"/>
</dbReference>
<dbReference type="Gene3D" id="1.10.10.10">
    <property type="entry name" value="Winged helix-like DNA-binding domain superfamily/Winged helix DNA-binding domain"/>
    <property type="match status" value="1"/>
</dbReference>
<evidence type="ECO:0000256" key="1">
    <source>
        <dbReference type="ARBA" id="ARBA00009437"/>
    </source>
</evidence>
<dbReference type="InterPro" id="IPR036390">
    <property type="entry name" value="WH_DNA-bd_sf"/>
</dbReference>